<feature type="transmembrane region" description="Helical" evidence="8">
    <location>
        <begin position="93"/>
        <end position="111"/>
    </location>
</feature>
<evidence type="ECO:0000256" key="6">
    <source>
        <dbReference type="ARBA" id="ARBA00023136"/>
    </source>
</evidence>
<reference evidence="10 11" key="1">
    <citation type="journal article" date="2018" name="IMA Fungus">
        <title>IMA Genome-F 9: Draft genome sequence of Annulohypoxylon stygium, Aspergillus mulundensis, Berkeleyomyces basicola (syn. Thielaviopsis basicola), Ceratocystis smalleyi, two Cercospora beticola strains, Coleophoma cylindrospora, Fusarium fracticaudum, Phialophora cf. hyalina, and Morchella septimelata.</title>
        <authorList>
            <person name="Wingfield B.D."/>
            <person name="Bills G.F."/>
            <person name="Dong Y."/>
            <person name="Huang W."/>
            <person name="Nel W.J."/>
            <person name="Swalarsk-Parry B.S."/>
            <person name="Vaghefi N."/>
            <person name="Wilken P.M."/>
            <person name="An Z."/>
            <person name="de Beer Z.W."/>
            <person name="De Vos L."/>
            <person name="Chen L."/>
            <person name="Duong T.A."/>
            <person name="Gao Y."/>
            <person name="Hammerbacher A."/>
            <person name="Kikkert J.R."/>
            <person name="Li Y."/>
            <person name="Li H."/>
            <person name="Li K."/>
            <person name="Li Q."/>
            <person name="Liu X."/>
            <person name="Ma X."/>
            <person name="Naidoo K."/>
            <person name="Pethybridge S.J."/>
            <person name="Sun J."/>
            <person name="Steenkamp E.T."/>
            <person name="van der Nest M.A."/>
            <person name="van Wyk S."/>
            <person name="Wingfield M.J."/>
            <person name="Xiong C."/>
            <person name="Yue Q."/>
            <person name="Zhang X."/>
        </authorList>
    </citation>
    <scope>NUCLEOTIDE SEQUENCE [LARGE SCALE GENOMIC DNA]</scope>
    <source>
        <strain evidence="10 11">BP6252</strain>
    </source>
</reference>
<comment type="caution">
    <text evidence="10">The sequence shown here is derived from an EMBL/GenBank/DDBJ whole genome shotgun (WGS) entry which is preliminary data.</text>
</comment>
<organism evidence="10 11">
    <name type="scientific">Coleophoma cylindrospora</name>
    <dbReference type="NCBI Taxonomy" id="1849047"/>
    <lineage>
        <taxon>Eukaryota</taxon>
        <taxon>Fungi</taxon>
        <taxon>Dikarya</taxon>
        <taxon>Ascomycota</taxon>
        <taxon>Pezizomycotina</taxon>
        <taxon>Leotiomycetes</taxon>
        <taxon>Helotiales</taxon>
        <taxon>Dermateaceae</taxon>
        <taxon>Coleophoma</taxon>
    </lineage>
</organism>
<name>A0A3D8S1Z3_9HELO</name>
<dbReference type="Pfam" id="PF00324">
    <property type="entry name" value="AA_permease"/>
    <property type="match status" value="1"/>
</dbReference>
<comment type="subcellular location">
    <subcellularLocation>
        <location evidence="1">Membrane</location>
        <topology evidence="1">Multi-pass membrane protein</topology>
    </subcellularLocation>
</comment>
<evidence type="ECO:0000256" key="5">
    <source>
        <dbReference type="ARBA" id="ARBA00022989"/>
    </source>
</evidence>
<evidence type="ECO:0000259" key="9">
    <source>
        <dbReference type="Pfam" id="PF00324"/>
    </source>
</evidence>
<feature type="region of interest" description="Disordered" evidence="7">
    <location>
        <begin position="1"/>
        <end position="23"/>
    </location>
</feature>
<feature type="transmembrane region" description="Helical" evidence="8">
    <location>
        <begin position="194"/>
        <end position="217"/>
    </location>
</feature>
<evidence type="ECO:0000256" key="2">
    <source>
        <dbReference type="ARBA" id="ARBA00022448"/>
    </source>
</evidence>
<feature type="transmembrane region" description="Helical" evidence="8">
    <location>
        <begin position="527"/>
        <end position="546"/>
    </location>
</feature>
<dbReference type="GO" id="GO:0015171">
    <property type="term" value="F:amino acid transmembrane transporter activity"/>
    <property type="evidence" value="ECO:0007669"/>
    <property type="project" value="TreeGrafter"/>
</dbReference>
<gene>
    <name evidence="10" type="ORF">BP6252_04742</name>
</gene>
<evidence type="ECO:0000313" key="10">
    <source>
        <dbReference type="EMBL" id="RDW80104.1"/>
    </source>
</evidence>
<feature type="compositionally biased region" description="Polar residues" evidence="7">
    <location>
        <begin position="1"/>
        <end position="11"/>
    </location>
</feature>
<proteinExistence type="predicted"/>
<evidence type="ECO:0000313" key="11">
    <source>
        <dbReference type="Proteomes" id="UP000256645"/>
    </source>
</evidence>
<evidence type="ECO:0000256" key="7">
    <source>
        <dbReference type="SAM" id="MobiDB-lite"/>
    </source>
</evidence>
<dbReference type="OrthoDB" id="10062876at2759"/>
<dbReference type="AlphaFoldDB" id="A0A3D8S1Z3"/>
<protein>
    <submittedName>
        <fullName evidence="10">Putative general amino acid permease-2</fullName>
    </submittedName>
</protein>
<dbReference type="PANTHER" id="PTHR43341">
    <property type="entry name" value="AMINO ACID PERMEASE"/>
    <property type="match status" value="1"/>
</dbReference>
<keyword evidence="3 8" id="KW-0812">Transmembrane</keyword>
<keyword evidence="4" id="KW-0029">Amino-acid transport</keyword>
<feature type="transmembrane region" description="Helical" evidence="8">
    <location>
        <begin position="495"/>
        <end position="515"/>
    </location>
</feature>
<evidence type="ECO:0000256" key="1">
    <source>
        <dbReference type="ARBA" id="ARBA00004141"/>
    </source>
</evidence>
<feature type="transmembrane region" description="Helical" evidence="8">
    <location>
        <begin position="420"/>
        <end position="437"/>
    </location>
</feature>
<feature type="domain" description="Amino acid permease/ SLC12A" evidence="9">
    <location>
        <begin position="134"/>
        <end position="550"/>
    </location>
</feature>
<dbReference type="FunFam" id="1.20.1740.10:FF:000006">
    <property type="entry name" value="General amino acid permease"/>
    <property type="match status" value="1"/>
</dbReference>
<feature type="transmembrane region" description="Helical" evidence="8">
    <location>
        <begin position="53"/>
        <end position="73"/>
    </location>
</feature>
<keyword evidence="11" id="KW-1185">Reference proteome</keyword>
<feature type="transmembrane region" description="Helical" evidence="8">
    <location>
        <begin position="375"/>
        <end position="400"/>
    </location>
</feature>
<dbReference type="EMBL" id="PDLM01000004">
    <property type="protein sequence ID" value="RDW80104.1"/>
    <property type="molecule type" value="Genomic_DNA"/>
</dbReference>
<keyword evidence="6 8" id="KW-0472">Membrane</keyword>
<feature type="transmembrane region" description="Helical" evidence="8">
    <location>
        <begin position="223"/>
        <end position="247"/>
    </location>
</feature>
<dbReference type="PANTHER" id="PTHR43341:SF15">
    <property type="entry name" value="GENERAL AMINO ACID PERMEASE AGP2"/>
    <property type="match status" value="1"/>
</dbReference>
<dbReference type="Gene3D" id="1.20.1740.10">
    <property type="entry name" value="Amino acid/polyamine transporter I"/>
    <property type="match status" value="1"/>
</dbReference>
<dbReference type="Proteomes" id="UP000256645">
    <property type="component" value="Unassembled WGS sequence"/>
</dbReference>
<accession>A0A3D8S1Z3</accession>
<evidence type="ECO:0000256" key="4">
    <source>
        <dbReference type="ARBA" id="ARBA00022970"/>
    </source>
</evidence>
<evidence type="ECO:0000256" key="8">
    <source>
        <dbReference type="SAM" id="Phobius"/>
    </source>
</evidence>
<evidence type="ECO:0000256" key="3">
    <source>
        <dbReference type="ARBA" id="ARBA00022692"/>
    </source>
</evidence>
<feature type="transmembrane region" description="Helical" evidence="8">
    <location>
        <begin position="318"/>
        <end position="339"/>
    </location>
</feature>
<feature type="transmembrane region" description="Helical" evidence="8">
    <location>
        <begin position="449"/>
        <end position="469"/>
    </location>
</feature>
<feature type="transmembrane region" description="Helical" evidence="8">
    <location>
        <begin position="132"/>
        <end position="156"/>
    </location>
</feature>
<dbReference type="GO" id="GO:0016020">
    <property type="term" value="C:membrane"/>
    <property type="evidence" value="ECO:0007669"/>
    <property type="project" value="UniProtKB-SubCell"/>
</dbReference>
<dbReference type="STRING" id="1849047.A0A3D8S1Z3"/>
<keyword evidence="5 8" id="KW-1133">Transmembrane helix</keyword>
<dbReference type="PIRSF" id="PIRSF006060">
    <property type="entry name" value="AA_transporter"/>
    <property type="match status" value="1"/>
</dbReference>
<keyword evidence="2" id="KW-0813">Transport</keyword>
<sequence>MNISAGANGSFSEKGDLHKRATPVSADHSDIEVVGSIKYDHTKRKLKPRHIQLIGIAGTIGTALFVNIGRGLLAGGPASLLIAYTLWYDDLPTWSFPLSYSSAGVLLCYVLRSVGFPHFSRAWLLQKQELMIAGMSEMATYLPISSPFITFAGRFVDPALSVAAGYNFFIFQASLVPYEITVCNLVLRYWTDAIPIWAVVLVCLVLYALLNFFAVSYYGESEFWLSIGKVILIVGLIIYTFVTMLGGNPEHDRFGFRYWENPGPFAEFIDTGDTGRFLGFVYCLVQAAFTIAGPEYVSMTAGEAENPRAVLPKAYKSIFYRLTAFFVLGSLAVGINVPYNDAGLIAVYASSRRGAAASPYVRAMTRLRIKVLPDIVNALILTSAFSAGNSTLYCATRSLYGLALEGKAPKVFRRCTKAGVPYMCVLVVFAISMLAFLQVNNSAAVVLNWFVSLVTASQLINFCVITFTYTRFKKACEAQGLSRDSLPYKAPFQPYAAWIAFGCCLFLTLIGGWQVFLKGAWDVPTFLFDYMMVGVFPVLFFGWKFIKGTKWLAPHEVDLTSGVEEIEEYTRNYTPSPSRSNAGKYLDKLFG</sequence>
<dbReference type="InterPro" id="IPR004841">
    <property type="entry name" value="AA-permease/SLC12A_dom"/>
</dbReference>
<dbReference type="InterPro" id="IPR050524">
    <property type="entry name" value="APC_YAT"/>
</dbReference>